<evidence type="ECO:0000313" key="3">
    <source>
        <dbReference type="Proteomes" id="UP000078561"/>
    </source>
</evidence>
<dbReference type="InterPro" id="IPR036873">
    <property type="entry name" value="Rhodanese-like_dom_sf"/>
</dbReference>
<dbReference type="NCBIfam" id="NF001133">
    <property type="entry name" value="PRK00142.1-1"/>
    <property type="match status" value="1"/>
</dbReference>
<dbReference type="InterPro" id="IPR040503">
    <property type="entry name" value="TRHO_N"/>
</dbReference>
<dbReference type="OMA" id="VDFRNHY"/>
<evidence type="ECO:0000313" key="2">
    <source>
        <dbReference type="EMBL" id="SAM07629.1"/>
    </source>
</evidence>
<protein>
    <recommendedName>
        <fullName evidence="1">Rhodanese domain-containing protein</fullName>
    </recommendedName>
</protein>
<keyword evidence="3" id="KW-1185">Reference proteome</keyword>
<dbReference type="AlphaFoldDB" id="A0A168S0D4"/>
<dbReference type="EMBL" id="LT554760">
    <property type="protein sequence ID" value="SAM07629.1"/>
    <property type="molecule type" value="Genomic_DNA"/>
</dbReference>
<sequence>MLKRLILARTIVRPSTSRVTSRCSDALLSPHRQGWQRFPTAPRPANFTSGTMSVRPTAAKATWTIIRSYTTTSPNEPPFQTLAFYKFHNLPAASLDQLRSQLLTDLGELGILGRIYISTEGINAQVSCPASVIEKLRAYCTSSIAPLVGGDLMDLNIGTQGDSAAFRALHVRIRKQLVADGLDPTSYDLKNQPSHLSPKDWHAKLAEYKTTHGKEPVLIDMRNHYESNIGYFDGAIRPDADTFKDSIDAMNEICKDLPRDQEVFMYCTGGIRCSKAGAILQSQSGFDTVHLVEGGITAYGRWIQEQKHLDSLFRGRNFTFDARMGENITDEITGTKCHICGDPCNRYQNCAHAQCNLLMLCCSKCASQFLNTCARLDCYDTVHEFVSSSSSSATITTKPQRKYYDAAGPILVDGVRAYVKEGHEYDENKKLARVVVGQSGKACEHEYHRRTRAIDVLGEPGQVLKEWAKAGRQLPHSH</sequence>
<dbReference type="OrthoDB" id="25002at2759"/>
<feature type="domain" description="Rhodanese" evidence="1">
    <location>
        <begin position="212"/>
        <end position="305"/>
    </location>
</feature>
<dbReference type="Pfam" id="PF00581">
    <property type="entry name" value="Rhodanese"/>
    <property type="match status" value="1"/>
</dbReference>
<dbReference type="Proteomes" id="UP000078561">
    <property type="component" value="Unassembled WGS sequence"/>
</dbReference>
<gene>
    <name evidence="2" type="primary">ABSGL_13272.1 scaffold 13659</name>
</gene>
<dbReference type="PROSITE" id="PS50206">
    <property type="entry name" value="RHODANESE_3"/>
    <property type="match status" value="1"/>
</dbReference>
<dbReference type="Gene3D" id="3.40.250.10">
    <property type="entry name" value="Rhodanese-like domain"/>
    <property type="match status" value="1"/>
</dbReference>
<dbReference type="Gene3D" id="3.30.70.100">
    <property type="match status" value="1"/>
</dbReference>
<name>A0A168S0D4_ABSGL</name>
<dbReference type="InterPro" id="IPR001763">
    <property type="entry name" value="Rhodanese-like_dom"/>
</dbReference>
<dbReference type="Pfam" id="PF12368">
    <property type="entry name" value="Rhodanese_C"/>
    <property type="match status" value="1"/>
</dbReference>
<dbReference type="SMART" id="SM00450">
    <property type="entry name" value="RHOD"/>
    <property type="match status" value="1"/>
</dbReference>
<dbReference type="Pfam" id="PF17773">
    <property type="entry name" value="UPF0176_N"/>
    <property type="match status" value="1"/>
</dbReference>
<proteinExistence type="predicted"/>
<evidence type="ECO:0000259" key="1">
    <source>
        <dbReference type="PROSITE" id="PS50206"/>
    </source>
</evidence>
<dbReference type="STRING" id="4829.A0A168S0D4"/>
<organism evidence="2">
    <name type="scientific">Absidia glauca</name>
    <name type="common">Pin mould</name>
    <dbReference type="NCBI Taxonomy" id="4829"/>
    <lineage>
        <taxon>Eukaryota</taxon>
        <taxon>Fungi</taxon>
        <taxon>Fungi incertae sedis</taxon>
        <taxon>Mucoromycota</taxon>
        <taxon>Mucoromycotina</taxon>
        <taxon>Mucoromycetes</taxon>
        <taxon>Mucorales</taxon>
        <taxon>Cunninghamellaceae</taxon>
        <taxon>Absidia</taxon>
    </lineage>
</organism>
<dbReference type="InParanoid" id="A0A168S0D4"/>
<dbReference type="InterPro" id="IPR022111">
    <property type="entry name" value="Rhodanese_C"/>
</dbReference>
<dbReference type="SUPFAM" id="SSF52821">
    <property type="entry name" value="Rhodanese/Cell cycle control phosphatase"/>
    <property type="match status" value="1"/>
</dbReference>
<reference evidence="2" key="1">
    <citation type="submission" date="2016-04" db="EMBL/GenBank/DDBJ databases">
        <authorList>
            <person name="Evans L.H."/>
            <person name="Alamgir A."/>
            <person name="Owens N."/>
            <person name="Weber N.D."/>
            <person name="Virtaneva K."/>
            <person name="Barbian K."/>
            <person name="Babar A."/>
            <person name="Rosenke K."/>
        </authorList>
    </citation>
    <scope>NUCLEOTIDE SEQUENCE [LARGE SCALE GENOMIC DNA]</scope>
    <source>
        <strain evidence="2">CBS 101.48</strain>
    </source>
</reference>
<dbReference type="PANTHER" id="PTHR43846:SF1">
    <property type="entry name" value="TRNA URIDINE(34) HYDROXYLASE"/>
    <property type="match status" value="1"/>
</dbReference>
<accession>A0A168S0D4</accession>
<dbReference type="PANTHER" id="PTHR43846">
    <property type="entry name" value="UPF0176 PROTEIN YCEA"/>
    <property type="match status" value="1"/>
</dbReference>